<dbReference type="Pfam" id="PF00626">
    <property type="entry name" value="Gelsolin"/>
    <property type="match status" value="6"/>
</dbReference>
<dbReference type="PhylomeDB" id="T1IZM9"/>
<dbReference type="GO" id="GO:0051016">
    <property type="term" value="P:barbed-end actin filament capping"/>
    <property type="evidence" value="ECO:0007669"/>
    <property type="project" value="TreeGrafter"/>
</dbReference>
<dbReference type="GO" id="GO:0015629">
    <property type="term" value="C:actin cytoskeleton"/>
    <property type="evidence" value="ECO:0007669"/>
    <property type="project" value="TreeGrafter"/>
</dbReference>
<dbReference type="SUPFAM" id="SSF55753">
    <property type="entry name" value="Actin depolymerizing proteins"/>
    <property type="match status" value="6"/>
</dbReference>
<dbReference type="InterPro" id="IPR007122">
    <property type="entry name" value="Villin/Gelsolin"/>
</dbReference>
<dbReference type="GO" id="GO:0051015">
    <property type="term" value="F:actin filament binding"/>
    <property type="evidence" value="ECO:0007669"/>
    <property type="project" value="InterPro"/>
</dbReference>
<evidence type="ECO:0000313" key="12">
    <source>
        <dbReference type="Proteomes" id="UP000014500"/>
    </source>
</evidence>
<accession>T1IZM9</accession>
<evidence type="ECO:0000259" key="10">
    <source>
        <dbReference type="Pfam" id="PF00626"/>
    </source>
</evidence>
<dbReference type="GO" id="GO:0005546">
    <property type="term" value="F:phosphatidylinositol-4,5-bisphosphate binding"/>
    <property type="evidence" value="ECO:0007669"/>
    <property type="project" value="TreeGrafter"/>
</dbReference>
<comment type="similarity">
    <text evidence="2">Belongs to the villin/gelsolin family.</text>
</comment>
<dbReference type="CDD" id="cd11293">
    <property type="entry name" value="gelsolin_S4_like"/>
    <property type="match status" value="1"/>
</dbReference>
<dbReference type="GO" id="GO:0005737">
    <property type="term" value="C:cytoplasm"/>
    <property type="evidence" value="ECO:0007669"/>
    <property type="project" value="TreeGrafter"/>
</dbReference>
<dbReference type="PANTHER" id="PTHR11977:SF123">
    <property type="entry name" value="GELSOLIN"/>
    <property type="match status" value="1"/>
</dbReference>
<dbReference type="AlphaFoldDB" id="T1IZM9"/>
<reference evidence="11" key="2">
    <citation type="submission" date="2015-02" db="UniProtKB">
        <authorList>
            <consortium name="EnsemblMetazoa"/>
        </authorList>
    </citation>
    <scope>IDENTIFICATION</scope>
</reference>
<proteinExistence type="inferred from homology"/>
<keyword evidence="3" id="KW-0117">Actin capping</keyword>
<dbReference type="GO" id="GO:0051014">
    <property type="term" value="P:actin filament severing"/>
    <property type="evidence" value="ECO:0007669"/>
    <property type="project" value="TreeGrafter"/>
</dbReference>
<protein>
    <recommendedName>
        <fullName evidence="10">Gelsolin-like domain-containing protein</fullName>
    </recommendedName>
</protein>
<dbReference type="CDD" id="cd11290">
    <property type="entry name" value="gelsolin_S1_like"/>
    <property type="match status" value="1"/>
</dbReference>
<keyword evidence="12" id="KW-1185">Reference proteome</keyword>
<dbReference type="HOGENOM" id="CLU_002568_3_1_1"/>
<dbReference type="CDD" id="cd11289">
    <property type="entry name" value="gelsolin_S2_like"/>
    <property type="match status" value="1"/>
</dbReference>
<dbReference type="PRINTS" id="PR00597">
    <property type="entry name" value="GELSOLIN"/>
</dbReference>
<feature type="domain" description="Gelsolin-like" evidence="10">
    <location>
        <begin position="540"/>
        <end position="608"/>
    </location>
</feature>
<dbReference type="CDD" id="cd11291">
    <property type="entry name" value="gelsolin_S6_like"/>
    <property type="match status" value="1"/>
</dbReference>
<feature type="domain" description="Gelsolin-like" evidence="10">
    <location>
        <begin position="144"/>
        <end position="201"/>
    </location>
</feature>
<dbReference type="PANTHER" id="PTHR11977">
    <property type="entry name" value="VILLIN"/>
    <property type="match status" value="1"/>
</dbReference>
<keyword evidence="4" id="KW-0963">Cytoplasm</keyword>
<dbReference type="FunFam" id="3.40.20.10:FF:000001">
    <property type="entry name" value="Gelsolin"/>
    <property type="match status" value="1"/>
</dbReference>
<feature type="domain" description="Gelsolin-like" evidence="10">
    <location>
        <begin position="265"/>
        <end position="340"/>
    </location>
</feature>
<dbReference type="GO" id="GO:0008154">
    <property type="term" value="P:actin polymerization or depolymerization"/>
    <property type="evidence" value="ECO:0007669"/>
    <property type="project" value="TreeGrafter"/>
</dbReference>
<dbReference type="Gene3D" id="3.40.20.10">
    <property type="entry name" value="Severin"/>
    <property type="match status" value="6"/>
</dbReference>
<keyword evidence="7" id="KW-0009">Actin-binding</keyword>
<dbReference type="InterPro" id="IPR007123">
    <property type="entry name" value="Gelsolin-like_dom"/>
</dbReference>
<feature type="domain" description="Gelsolin-like" evidence="10">
    <location>
        <begin position="413"/>
        <end position="495"/>
    </location>
</feature>
<sequence>MVVDPAFANAGTKKGIEIWRIENFEAVPYDPAKYGVFFSGDSFIVLKTKQVNSHLEWDIHFWLGETTTQDEAGTAAIKSVELDDQLGGVPVQHREVQGHETKLFLSYFRNGIRYLDGGVKSGFRHVDLDAVEKKLLQVKGKRRVRARQVALDVSSMNKGDCFILDAGPTVYLYVGEKSGRMERIKAISLANNIRDQDHGGRSHVLIIDETCTPAERAKFFEELGSGSDDAVKAAEDDVEDTEHERKEQVEISLHKISDESGKLNVDRVGERPLKQDLLDSKDCFILDVGPSGLFVWIGKQSSKKEKIESMNMATKYLTYRGYPNWTPILRVVDGGEPPLFKQYFSIWKEPEEQRGLGRIYTKEQIAASQPEAEFDVRNLHREKRRLLAKNLGKAYGFCPDDGTGQTEIWRIENFELAPIDPATHGIFFGGDSYVIKYTYQKENREHYIIYFWQGSKSSQDEKASSAIWAVKLDSDLCGRAMQVRVVQDSEPYHFLKIFRGRMIVFQGGHASGFRNIHDHDTYDKDTKQLFHIRGTCADDVRAVQVAAKASVLNSDDVFFLECPSSSLMWFGQGSSEEEQEMGRNASNLISPDVPSTIIKEGEESNDFWEALGGKSDYKRGFQMPEMPMLPPRLFQCSDVSGKFKVEEIVRFRQEDMDSDDVMIVDSGDEVYIWIGTGANEEERERSFKLAEDYVRTDPTDRNLDNTVIIKLNQGNEPANFKALFKYWDDAAWNFESMESYEDVKRKVAQQNELIL</sequence>
<dbReference type="SMART" id="SM00262">
    <property type="entry name" value="GEL"/>
    <property type="match status" value="6"/>
</dbReference>
<evidence type="ECO:0000256" key="3">
    <source>
        <dbReference type="ARBA" id="ARBA00022467"/>
    </source>
</evidence>
<evidence type="ECO:0000256" key="2">
    <source>
        <dbReference type="ARBA" id="ARBA00008418"/>
    </source>
</evidence>
<dbReference type="OMA" id="DTLFTWI"/>
<evidence type="ECO:0000256" key="9">
    <source>
        <dbReference type="ARBA" id="ARBA00055420"/>
    </source>
</evidence>
<organism evidence="11 12">
    <name type="scientific">Strigamia maritima</name>
    <name type="common">European centipede</name>
    <name type="synonym">Geophilus maritimus</name>
    <dbReference type="NCBI Taxonomy" id="126957"/>
    <lineage>
        <taxon>Eukaryota</taxon>
        <taxon>Metazoa</taxon>
        <taxon>Ecdysozoa</taxon>
        <taxon>Arthropoda</taxon>
        <taxon>Myriapoda</taxon>
        <taxon>Chilopoda</taxon>
        <taxon>Pleurostigmophora</taxon>
        <taxon>Geophilomorpha</taxon>
        <taxon>Linotaeniidae</taxon>
        <taxon>Strigamia</taxon>
    </lineage>
</organism>
<feature type="domain" description="Gelsolin-like" evidence="10">
    <location>
        <begin position="24"/>
        <end position="105"/>
    </location>
</feature>
<dbReference type="Proteomes" id="UP000014500">
    <property type="component" value="Unassembled WGS sequence"/>
</dbReference>
<dbReference type="FunFam" id="3.40.20.10:FF:000002">
    <property type="entry name" value="Gelsolin"/>
    <property type="match status" value="1"/>
</dbReference>
<evidence type="ECO:0000256" key="4">
    <source>
        <dbReference type="ARBA" id="ARBA00022490"/>
    </source>
</evidence>
<feature type="domain" description="Gelsolin-like" evidence="10">
    <location>
        <begin position="643"/>
        <end position="721"/>
    </location>
</feature>
<dbReference type="CDD" id="cd11292">
    <property type="entry name" value="gelsolin_S3_like"/>
    <property type="match status" value="1"/>
</dbReference>
<dbReference type="STRING" id="126957.T1IZM9"/>
<evidence type="ECO:0000313" key="11">
    <source>
        <dbReference type="EnsemblMetazoa" id="SMAR006708-PA"/>
    </source>
</evidence>
<evidence type="ECO:0000256" key="6">
    <source>
        <dbReference type="ARBA" id="ARBA00022837"/>
    </source>
</evidence>
<dbReference type="FunFam" id="3.40.20.10:FF:000005">
    <property type="entry name" value="Gelsolin"/>
    <property type="match status" value="1"/>
</dbReference>
<keyword evidence="8" id="KW-0206">Cytoskeleton</keyword>
<name>T1IZM9_STRMM</name>
<evidence type="ECO:0000256" key="8">
    <source>
        <dbReference type="ARBA" id="ARBA00023212"/>
    </source>
</evidence>
<keyword evidence="5" id="KW-0677">Repeat</keyword>
<evidence type="ECO:0000256" key="5">
    <source>
        <dbReference type="ARBA" id="ARBA00022737"/>
    </source>
</evidence>
<keyword evidence="6" id="KW-0106">Calcium</keyword>
<evidence type="ECO:0000256" key="7">
    <source>
        <dbReference type="ARBA" id="ARBA00023203"/>
    </source>
</evidence>
<dbReference type="CDD" id="cd11288">
    <property type="entry name" value="gelsolin_S5_like"/>
    <property type="match status" value="1"/>
</dbReference>
<dbReference type="EnsemblMetazoa" id="SMAR006708-RA">
    <property type="protein sequence ID" value="SMAR006708-PA"/>
    <property type="gene ID" value="SMAR006708"/>
</dbReference>
<dbReference type="InterPro" id="IPR029006">
    <property type="entry name" value="ADF-H/Gelsolin-like_dom_sf"/>
</dbReference>
<dbReference type="eggNOG" id="KOG0443">
    <property type="taxonomic scope" value="Eukaryota"/>
</dbReference>
<dbReference type="EMBL" id="JH431720">
    <property type="status" value="NOT_ANNOTATED_CDS"/>
    <property type="molecule type" value="Genomic_DNA"/>
</dbReference>
<reference evidence="12" key="1">
    <citation type="submission" date="2011-05" db="EMBL/GenBank/DDBJ databases">
        <authorList>
            <person name="Richards S.R."/>
            <person name="Qu J."/>
            <person name="Jiang H."/>
            <person name="Jhangiani S.N."/>
            <person name="Agravi P."/>
            <person name="Goodspeed R."/>
            <person name="Gross S."/>
            <person name="Mandapat C."/>
            <person name="Jackson L."/>
            <person name="Mathew T."/>
            <person name="Pu L."/>
            <person name="Thornton R."/>
            <person name="Saada N."/>
            <person name="Wilczek-Boney K.B."/>
            <person name="Lee S."/>
            <person name="Kovar C."/>
            <person name="Wu Y."/>
            <person name="Scherer S.E."/>
            <person name="Worley K.C."/>
            <person name="Muzny D.M."/>
            <person name="Gibbs R."/>
        </authorList>
    </citation>
    <scope>NUCLEOTIDE SEQUENCE</scope>
    <source>
        <strain evidence="12">Brora</strain>
    </source>
</reference>
<evidence type="ECO:0000256" key="1">
    <source>
        <dbReference type="ARBA" id="ARBA00004245"/>
    </source>
</evidence>
<comment type="function">
    <text evidence="9">Calcium-regulated, actin-modulating protein that binds to the plus (or barbed) ends of actin monomers or filaments, preventing monomer exchange (end-blocking or capping). It can promote the assembly of monomers into filaments (nucleation) as well as sever filaments already formed.</text>
</comment>
<comment type="subcellular location">
    <subcellularLocation>
        <location evidence="1">Cytoplasm</location>
        <location evidence="1">Cytoskeleton</location>
    </subcellularLocation>
</comment>